<dbReference type="AlphaFoldDB" id="A0A1G6ZL54"/>
<name>A0A1G6ZL54_9ACTN</name>
<dbReference type="InterPro" id="IPR011335">
    <property type="entry name" value="Restrct_endonuc-II-like"/>
</dbReference>
<dbReference type="EMBL" id="LT629688">
    <property type="protein sequence ID" value="SDE03143.1"/>
    <property type="molecule type" value="Genomic_DNA"/>
</dbReference>
<organism evidence="2 3">
    <name type="scientific">Auraticoccus monumenti</name>
    <dbReference type="NCBI Taxonomy" id="675864"/>
    <lineage>
        <taxon>Bacteria</taxon>
        <taxon>Bacillati</taxon>
        <taxon>Actinomycetota</taxon>
        <taxon>Actinomycetes</taxon>
        <taxon>Propionibacteriales</taxon>
        <taxon>Propionibacteriaceae</taxon>
        <taxon>Auraticoccus</taxon>
    </lineage>
</organism>
<evidence type="ECO:0000313" key="3">
    <source>
        <dbReference type="Proteomes" id="UP000198546"/>
    </source>
</evidence>
<accession>A0A1G6ZL54</accession>
<dbReference type="Proteomes" id="UP000198546">
    <property type="component" value="Chromosome i"/>
</dbReference>
<dbReference type="SUPFAM" id="SSF52980">
    <property type="entry name" value="Restriction endonuclease-like"/>
    <property type="match status" value="1"/>
</dbReference>
<protein>
    <recommendedName>
        <fullName evidence="1">DUF559 domain-containing protein</fullName>
    </recommendedName>
</protein>
<keyword evidence="3" id="KW-1185">Reference proteome</keyword>
<dbReference type="STRING" id="675864.SAMN04489747_2323"/>
<dbReference type="Pfam" id="PF04480">
    <property type="entry name" value="DUF559"/>
    <property type="match status" value="1"/>
</dbReference>
<gene>
    <name evidence="2" type="ORF">SAMN04489747_2323</name>
</gene>
<feature type="domain" description="DUF559" evidence="1">
    <location>
        <begin position="202"/>
        <end position="256"/>
    </location>
</feature>
<proteinExistence type="predicted"/>
<dbReference type="InterPro" id="IPR007569">
    <property type="entry name" value="DUF559"/>
</dbReference>
<evidence type="ECO:0000313" key="2">
    <source>
        <dbReference type="EMBL" id="SDE03143.1"/>
    </source>
</evidence>
<sequence length="272" mass="30604">MAIPVVRATRLAAEGYTRSRVEALVAEGRLIRLGPWLATPDAPPSALSELRQGLRLTCVSAAEVHGLWTPPVAGLHVFGRRGGRAQQLARDVKLHRPEPRRWPEEPVAPLELTLQHAVGCLGPRDAAVLFESALHRGLLGRSQLASVLARLPRRAAEPLSRVRSDAESGTETRVRWWLEESRHRVRAQVRIPAVGRVDILVGERLVIECDSVAHHTGLDTYAADRRRDLELRRRGYLVIRLTWEQVFLDWPATQRALSEVLRRGDHRTRVLM</sequence>
<dbReference type="Gene3D" id="3.40.960.10">
    <property type="entry name" value="VSR Endonuclease"/>
    <property type="match status" value="1"/>
</dbReference>
<evidence type="ECO:0000259" key="1">
    <source>
        <dbReference type="Pfam" id="PF04480"/>
    </source>
</evidence>
<reference evidence="2 3" key="1">
    <citation type="submission" date="2016-10" db="EMBL/GenBank/DDBJ databases">
        <authorList>
            <person name="de Groot N.N."/>
        </authorList>
    </citation>
    <scope>NUCLEOTIDE SEQUENCE [LARGE SCALE GENOMIC DNA]</scope>
    <source>
        <strain evidence="2 3">MON 2.2</strain>
    </source>
</reference>
<dbReference type="RefSeq" id="WP_197679014.1">
    <property type="nucleotide sequence ID" value="NZ_LT629688.1"/>
</dbReference>